<dbReference type="EMBL" id="DSYZ01000109">
    <property type="protein sequence ID" value="HGT83200.1"/>
    <property type="molecule type" value="Genomic_DNA"/>
</dbReference>
<dbReference type="SUPFAM" id="SSF56053">
    <property type="entry name" value="Ribosomal protein L6"/>
    <property type="match status" value="2"/>
</dbReference>
<dbReference type="PIRSF" id="PIRSF002162">
    <property type="entry name" value="Ribosomal_L6"/>
    <property type="match status" value="1"/>
</dbReference>
<evidence type="ECO:0000256" key="2">
    <source>
        <dbReference type="ARBA" id="ARBA00022884"/>
    </source>
</evidence>
<dbReference type="AlphaFoldDB" id="A0A7J3M474"/>
<proteinExistence type="inferred from homology"/>
<evidence type="ECO:0000256" key="1">
    <source>
        <dbReference type="ARBA" id="ARBA00022730"/>
    </source>
</evidence>
<dbReference type="InterPro" id="IPR036789">
    <property type="entry name" value="Ribosomal_uL6-like_a/b-dom_sf"/>
</dbReference>
<comment type="function">
    <text evidence="5">This protein binds to the 23S rRNA, and is important in its secondary structure. It is located near the subunit interface in the base of the L7/L12 stalk, and near the tRNA binding site of the peptidyltransferase center.</text>
</comment>
<keyword evidence="4 5" id="KW-0687">Ribonucleoprotein</keyword>
<name>A0A7J3M474_ARCFL</name>
<keyword evidence="3 5" id="KW-0689">Ribosomal protein</keyword>
<evidence type="ECO:0000256" key="5">
    <source>
        <dbReference type="HAMAP-Rule" id="MF_01365"/>
    </source>
</evidence>
<dbReference type="GO" id="GO:0019843">
    <property type="term" value="F:rRNA binding"/>
    <property type="evidence" value="ECO:0007669"/>
    <property type="project" value="UniProtKB-UniRule"/>
</dbReference>
<dbReference type="Gene3D" id="3.90.930.12">
    <property type="entry name" value="Ribosomal protein L6, alpha-beta domain"/>
    <property type="match status" value="2"/>
</dbReference>
<dbReference type="FunFam" id="3.90.930.12:FF:000008">
    <property type="entry name" value="50S ribosomal protein L6"/>
    <property type="match status" value="1"/>
</dbReference>
<dbReference type="HAMAP" id="MF_01365_A">
    <property type="entry name" value="Ribosomal_uL6_A"/>
    <property type="match status" value="1"/>
</dbReference>
<evidence type="ECO:0000256" key="3">
    <source>
        <dbReference type="ARBA" id="ARBA00022980"/>
    </source>
</evidence>
<dbReference type="InterPro" id="IPR000702">
    <property type="entry name" value="Ribosomal_uL6-like"/>
</dbReference>
<evidence type="ECO:0000259" key="6">
    <source>
        <dbReference type="Pfam" id="PF00347"/>
    </source>
</evidence>
<comment type="similarity">
    <text evidence="5">Belongs to the universal ribosomal protein uL6 family.</text>
</comment>
<evidence type="ECO:0000256" key="4">
    <source>
        <dbReference type="ARBA" id="ARBA00023274"/>
    </source>
</evidence>
<gene>
    <name evidence="5" type="primary">rpl6</name>
    <name evidence="7" type="ORF">ENT52_05685</name>
</gene>
<dbReference type="Pfam" id="PF00347">
    <property type="entry name" value="Ribosomal_L6"/>
    <property type="match status" value="2"/>
</dbReference>
<reference evidence="7" key="1">
    <citation type="journal article" date="2020" name="mSystems">
        <title>Genome- and Community-Level Interaction Insights into Carbon Utilization and Element Cycling Functions of Hydrothermarchaeota in Hydrothermal Sediment.</title>
        <authorList>
            <person name="Zhou Z."/>
            <person name="Liu Y."/>
            <person name="Xu W."/>
            <person name="Pan J."/>
            <person name="Luo Z.H."/>
            <person name="Li M."/>
        </authorList>
    </citation>
    <scope>NUCLEOTIDE SEQUENCE [LARGE SCALE GENOMIC DNA]</scope>
    <source>
        <strain evidence="7">SpSt-587</strain>
    </source>
</reference>
<dbReference type="InterPro" id="IPR019907">
    <property type="entry name" value="Ribosomal_uL6_arc"/>
</dbReference>
<feature type="domain" description="Large ribosomal subunit protein uL6 alpha-beta" evidence="6">
    <location>
        <begin position="103"/>
        <end position="177"/>
    </location>
</feature>
<keyword evidence="1 5" id="KW-0699">rRNA-binding</keyword>
<dbReference type="PANTHER" id="PTHR11655">
    <property type="entry name" value="60S/50S RIBOSOMAL PROTEIN L6/L9"/>
    <property type="match status" value="1"/>
</dbReference>
<comment type="subunit">
    <text evidence="5">Part of the 50S ribosomal subunit.</text>
</comment>
<dbReference type="InterPro" id="IPR020040">
    <property type="entry name" value="Ribosomal_uL6_a/b-dom"/>
</dbReference>
<dbReference type="GO" id="GO:0002181">
    <property type="term" value="P:cytoplasmic translation"/>
    <property type="evidence" value="ECO:0007669"/>
    <property type="project" value="TreeGrafter"/>
</dbReference>
<dbReference type="PANTHER" id="PTHR11655:SF16">
    <property type="entry name" value="60S RIBOSOMAL PROTEIN L9"/>
    <property type="match status" value="1"/>
</dbReference>
<keyword evidence="2 5" id="KW-0694">RNA-binding</keyword>
<dbReference type="GO" id="GO:0022625">
    <property type="term" value="C:cytosolic large ribosomal subunit"/>
    <property type="evidence" value="ECO:0007669"/>
    <property type="project" value="UniProtKB-UniRule"/>
</dbReference>
<feature type="domain" description="Large ribosomal subunit protein uL6 alpha-beta" evidence="6">
    <location>
        <begin position="14"/>
        <end position="91"/>
    </location>
</feature>
<evidence type="ECO:0000313" key="7">
    <source>
        <dbReference type="EMBL" id="HGT83200.1"/>
    </source>
</evidence>
<protein>
    <recommendedName>
        <fullName evidence="5">Large ribosomal subunit protein uL6</fullName>
    </recommendedName>
</protein>
<accession>A0A7J3M474</accession>
<organism evidence="7">
    <name type="scientific">Archaeoglobus fulgidus</name>
    <dbReference type="NCBI Taxonomy" id="2234"/>
    <lineage>
        <taxon>Archaea</taxon>
        <taxon>Methanobacteriati</taxon>
        <taxon>Methanobacteriota</taxon>
        <taxon>Archaeoglobi</taxon>
        <taxon>Archaeoglobales</taxon>
        <taxon>Archaeoglobaceae</taxon>
        <taxon>Archaeoglobus</taxon>
    </lineage>
</organism>
<dbReference type="NCBIfam" id="NF004037">
    <property type="entry name" value="PRK05518.1"/>
    <property type="match status" value="1"/>
</dbReference>
<sequence>MLTSINEYSSIVEIPEGVEVSVEGNNISGYLLKARGPLGENSKFLKFRDVFIEKLDTQIRIYTRNPKAKYKAIVGTFTAHIDNLIRGVKEGFEYKLKAVYAHFPMKLRVEGDEVVIENFLGETTPRRAKIVGRTKVEIKGQEIIVKGIDIEECGQTAANLERATKIKKKDRRVFQDGIYIVAKP</sequence>
<comment type="caution">
    <text evidence="7">The sequence shown here is derived from an EMBL/GenBank/DDBJ whole genome shotgun (WGS) entry which is preliminary data.</text>
</comment>
<dbReference type="GO" id="GO:0003735">
    <property type="term" value="F:structural constituent of ribosome"/>
    <property type="evidence" value="ECO:0007669"/>
    <property type="project" value="UniProtKB-UniRule"/>
</dbReference>
<dbReference type="NCBIfam" id="TIGR03653">
    <property type="entry name" value="uL6_arch"/>
    <property type="match status" value="1"/>
</dbReference>